<proteinExistence type="predicted"/>
<accession>A0A9N8WAT1</accession>
<dbReference type="Proteomes" id="UP000789570">
    <property type="component" value="Unassembled WGS sequence"/>
</dbReference>
<dbReference type="AlphaFoldDB" id="A0A9N8WAT1"/>
<gene>
    <name evidence="1" type="ORF">FCALED_LOCUS2800</name>
</gene>
<evidence type="ECO:0000313" key="1">
    <source>
        <dbReference type="EMBL" id="CAG8482752.1"/>
    </source>
</evidence>
<protein>
    <submittedName>
        <fullName evidence="1">13655_t:CDS:1</fullName>
    </submittedName>
</protein>
<sequence>MSNKDVRKKSQFSFKFTNLLLDTNGQHFILIGNAVKAITKKQ</sequence>
<reference evidence="1" key="1">
    <citation type="submission" date="2021-06" db="EMBL/GenBank/DDBJ databases">
        <authorList>
            <person name="Kallberg Y."/>
            <person name="Tangrot J."/>
            <person name="Rosling A."/>
        </authorList>
    </citation>
    <scope>NUCLEOTIDE SEQUENCE</scope>
    <source>
        <strain evidence="1">UK204</strain>
    </source>
</reference>
<keyword evidence="2" id="KW-1185">Reference proteome</keyword>
<dbReference type="EMBL" id="CAJVPQ010000451">
    <property type="protein sequence ID" value="CAG8482752.1"/>
    <property type="molecule type" value="Genomic_DNA"/>
</dbReference>
<evidence type="ECO:0000313" key="2">
    <source>
        <dbReference type="Proteomes" id="UP000789570"/>
    </source>
</evidence>
<name>A0A9N8WAT1_9GLOM</name>
<organism evidence="1 2">
    <name type="scientific">Funneliformis caledonium</name>
    <dbReference type="NCBI Taxonomy" id="1117310"/>
    <lineage>
        <taxon>Eukaryota</taxon>
        <taxon>Fungi</taxon>
        <taxon>Fungi incertae sedis</taxon>
        <taxon>Mucoromycota</taxon>
        <taxon>Glomeromycotina</taxon>
        <taxon>Glomeromycetes</taxon>
        <taxon>Glomerales</taxon>
        <taxon>Glomeraceae</taxon>
        <taxon>Funneliformis</taxon>
    </lineage>
</organism>
<comment type="caution">
    <text evidence="1">The sequence shown here is derived from an EMBL/GenBank/DDBJ whole genome shotgun (WGS) entry which is preliminary data.</text>
</comment>